<keyword evidence="1" id="KW-0812">Transmembrane</keyword>
<organism evidence="2 3">
    <name type="scientific">Aquibacillus salsiterrae</name>
    <dbReference type="NCBI Taxonomy" id="2950439"/>
    <lineage>
        <taxon>Bacteria</taxon>
        <taxon>Bacillati</taxon>
        <taxon>Bacillota</taxon>
        <taxon>Bacilli</taxon>
        <taxon>Bacillales</taxon>
        <taxon>Bacillaceae</taxon>
        <taxon>Aquibacillus</taxon>
    </lineage>
</organism>
<evidence type="ECO:0000313" key="2">
    <source>
        <dbReference type="EMBL" id="MDC3417074.1"/>
    </source>
</evidence>
<dbReference type="AlphaFoldDB" id="A0A9X3WGL6"/>
<keyword evidence="1" id="KW-0472">Membrane</keyword>
<keyword evidence="1" id="KW-1133">Transmembrane helix</keyword>
<evidence type="ECO:0000256" key="1">
    <source>
        <dbReference type="SAM" id="Phobius"/>
    </source>
</evidence>
<gene>
    <name evidence="2" type="ORF">NC799_09075</name>
</gene>
<sequence length="58" mass="6312">MSGLISGILYLFVLFGLASVLFYTLVSIWGTNEPVLAYLLSVISVHLVLHAFGEIGKK</sequence>
<proteinExistence type="predicted"/>
<accession>A0A9X3WGL6</accession>
<feature type="transmembrane region" description="Helical" evidence="1">
    <location>
        <begin position="35"/>
        <end position="53"/>
    </location>
</feature>
<keyword evidence="3" id="KW-1185">Reference proteome</keyword>
<name>A0A9X3WGL6_9BACI</name>
<reference evidence="2" key="1">
    <citation type="submission" date="2022-06" db="EMBL/GenBank/DDBJ databases">
        <title>Aquibacillus sp. a new bacterium isolated from soil saline samples.</title>
        <authorList>
            <person name="Galisteo C."/>
            <person name="De La Haba R."/>
            <person name="Sanchez-Porro C."/>
            <person name="Ventosa A."/>
        </authorList>
    </citation>
    <scope>NUCLEOTIDE SEQUENCE</scope>
    <source>
        <strain evidence="2">3ASR75-54</strain>
    </source>
</reference>
<evidence type="ECO:0000313" key="3">
    <source>
        <dbReference type="Proteomes" id="UP001145069"/>
    </source>
</evidence>
<protein>
    <submittedName>
        <fullName evidence="2">Uncharacterized protein</fullName>
    </submittedName>
</protein>
<dbReference type="EMBL" id="JAMQKC010000006">
    <property type="protein sequence ID" value="MDC3417074.1"/>
    <property type="molecule type" value="Genomic_DNA"/>
</dbReference>
<dbReference type="RefSeq" id="WP_272446134.1">
    <property type="nucleotide sequence ID" value="NZ_JAMQKC010000006.1"/>
</dbReference>
<comment type="caution">
    <text evidence="2">The sequence shown here is derived from an EMBL/GenBank/DDBJ whole genome shotgun (WGS) entry which is preliminary data.</text>
</comment>
<feature type="transmembrane region" description="Helical" evidence="1">
    <location>
        <begin position="7"/>
        <end position="29"/>
    </location>
</feature>
<dbReference type="Proteomes" id="UP001145069">
    <property type="component" value="Unassembled WGS sequence"/>
</dbReference>